<dbReference type="Proteomes" id="UP001283361">
    <property type="component" value="Unassembled WGS sequence"/>
</dbReference>
<dbReference type="PANTHER" id="PTHR46599:SF3">
    <property type="entry name" value="PIGGYBAC TRANSPOSABLE ELEMENT-DERIVED PROTEIN 4"/>
    <property type="match status" value="1"/>
</dbReference>
<proteinExistence type="predicted"/>
<dbReference type="Pfam" id="PF13843">
    <property type="entry name" value="DDE_Tnp_1_7"/>
    <property type="match status" value="1"/>
</dbReference>
<keyword evidence="4" id="KW-1185">Reference proteome</keyword>
<dbReference type="InterPro" id="IPR029526">
    <property type="entry name" value="PGBD"/>
</dbReference>
<comment type="caution">
    <text evidence="3">The sequence shown here is derived from an EMBL/GenBank/DDBJ whole genome shotgun (WGS) entry which is preliminary data.</text>
</comment>
<organism evidence="3 4">
    <name type="scientific">Elysia crispata</name>
    <name type="common">lettuce slug</name>
    <dbReference type="NCBI Taxonomy" id="231223"/>
    <lineage>
        <taxon>Eukaryota</taxon>
        <taxon>Metazoa</taxon>
        <taxon>Spiralia</taxon>
        <taxon>Lophotrochozoa</taxon>
        <taxon>Mollusca</taxon>
        <taxon>Gastropoda</taxon>
        <taxon>Heterobranchia</taxon>
        <taxon>Euthyneura</taxon>
        <taxon>Panpulmonata</taxon>
        <taxon>Sacoglossa</taxon>
        <taxon>Placobranchoidea</taxon>
        <taxon>Plakobranchidae</taxon>
        <taxon>Elysia</taxon>
    </lineage>
</organism>
<dbReference type="AlphaFoldDB" id="A0AAE1EB99"/>
<dbReference type="EMBL" id="JAWDGP010000422">
    <property type="protein sequence ID" value="KAK3800657.1"/>
    <property type="molecule type" value="Genomic_DNA"/>
</dbReference>
<feature type="compositionally biased region" description="Basic and acidic residues" evidence="1">
    <location>
        <begin position="21"/>
        <end position="35"/>
    </location>
</feature>
<accession>A0AAE1EB99</accession>
<dbReference type="PANTHER" id="PTHR46599">
    <property type="entry name" value="PIGGYBAC TRANSPOSABLE ELEMENT-DERIVED PROTEIN 4"/>
    <property type="match status" value="1"/>
</dbReference>
<sequence>MEIEPVGSEPIPTLSNRKGWPHKDGKSQKKGDVRTLQKGNIVATQWTDIKPVNLLSSQSQPQMTNVTRHSKSGPVPLAIPKPAESYNKFMGGVDLADQYRSYYPISIINGFLLMKKNVPIAKRDAHARSHIFRLEICRSLLNKSLKRKAGPEVASASAYKTTKPGTHNLLRLPGRKRACYQYAQEKKKTGARRTPETVFEILGSSIYTKRSDNSISLGHSADSDIKSLQQANSISERDILGIRIDFHRFVEAVISKIVDKSPLAFKLARDITCLDPANFKKADAQTKFKDLIQHLSKTRWISNDDVDSVEYSFSQLRDYPLPENLDSRLDQL</sequence>
<reference evidence="3" key="1">
    <citation type="journal article" date="2023" name="G3 (Bethesda)">
        <title>A reference genome for the long-term kleptoplast-retaining sea slug Elysia crispata morphotype clarki.</title>
        <authorList>
            <person name="Eastman K.E."/>
            <person name="Pendleton A.L."/>
            <person name="Shaikh M.A."/>
            <person name="Suttiyut T."/>
            <person name="Ogas R."/>
            <person name="Tomko P."/>
            <person name="Gavelis G."/>
            <person name="Widhalm J.R."/>
            <person name="Wisecaver J.H."/>
        </authorList>
    </citation>
    <scope>NUCLEOTIDE SEQUENCE</scope>
    <source>
        <strain evidence="3">ECLA1</strain>
    </source>
</reference>
<evidence type="ECO:0000259" key="2">
    <source>
        <dbReference type="Pfam" id="PF13843"/>
    </source>
</evidence>
<name>A0AAE1EB99_9GAST</name>
<evidence type="ECO:0000313" key="3">
    <source>
        <dbReference type="EMBL" id="KAK3800657.1"/>
    </source>
</evidence>
<feature type="region of interest" description="Disordered" evidence="1">
    <location>
        <begin position="1"/>
        <end position="36"/>
    </location>
</feature>
<evidence type="ECO:0000313" key="4">
    <source>
        <dbReference type="Proteomes" id="UP001283361"/>
    </source>
</evidence>
<gene>
    <name evidence="3" type="ORF">RRG08_003064</name>
</gene>
<feature type="domain" description="PiggyBac transposable element-derived protein" evidence="2">
    <location>
        <begin position="15"/>
        <end position="108"/>
    </location>
</feature>
<protein>
    <recommendedName>
        <fullName evidence="2">PiggyBac transposable element-derived protein domain-containing protein</fullName>
    </recommendedName>
</protein>
<evidence type="ECO:0000256" key="1">
    <source>
        <dbReference type="SAM" id="MobiDB-lite"/>
    </source>
</evidence>